<dbReference type="Proteomes" id="UP000499080">
    <property type="component" value="Unassembled WGS sequence"/>
</dbReference>
<sequence length="100" mass="11190">MVTFHQPLFIKAMDIVSQANETDDLSKVIVRLGGFHLLMSYMGAVGKIMGGSALEEMWFEDGYRFAKHVVHMSNGHAYARALRANSLSQAAIVYFYFGIL</sequence>
<dbReference type="OrthoDB" id="6760255at2759"/>
<accession>A0A4Y2H597</accession>
<proteinExistence type="predicted"/>
<dbReference type="AlphaFoldDB" id="A0A4Y2H597"/>
<comment type="caution">
    <text evidence="1">The sequence shown here is derived from an EMBL/GenBank/DDBJ whole genome shotgun (WGS) entry which is preliminary data.</text>
</comment>
<reference evidence="1 2" key="1">
    <citation type="journal article" date="2019" name="Sci. Rep.">
        <title>Orb-weaving spider Araneus ventricosus genome elucidates the spidroin gene catalogue.</title>
        <authorList>
            <person name="Kono N."/>
            <person name="Nakamura H."/>
            <person name="Ohtoshi R."/>
            <person name="Moran D.A.P."/>
            <person name="Shinohara A."/>
            <person name="Yoshida Y."/>
            <person name="Fujiwara M."/>
            <person name="Mori M."/>
            <person name="Tomita M."/>
            <person name="Arakawa K."/>
        </authorList>
    </citation>
    <scope>NUCLEOTIDE SEQUENCE [LARGE SCALE GENOMIC DNA]</scope>
</reference>
<name>A0A4Y2H597_ARAVE</name>
<keyword evidence="2" id="KW-1185">Reference proteome</keyword>
<evidence type="ECO:0000313" key="1">
    <source>
        <dbReference type="EMBL" id="GBM61462.1"/>
    </source>
</evidence>
<gene>
    <name evidence="1" type="ORF">AVEN_96571_1</name>
</gene>
<organism evidence="1 2">
    <name type="scientific">Araneus ventricosus</name>
    <name type="common">Orbweaver spider</name>
    <name type="synonym">Epeira ventricosa</name>
    <dbReference type="NCBI Taxonomy" id="182803"/>
    <lineage>
        <taxon>Eukaryota</taxon>
        <taxon>Metazoa</taxon>
        <taxon>Ecdysozoa</taxon>
        <taxon>Arthropoda</taxon>
        <taxon>Chelicerata</taxon>
        <taxon>Arachnida</taxon>
        <taxon>Araneae</taxon>
        <taxon>Araneomorphae</taxon>
        <taxon>Entelegynae</taxon>
        <taxon>Araneoidea</taxon>
        <taxon>Araneidae</taxon>
        <taxon>Araneus</taxon>
    </lineage>
</organism>
<dbReference type="EMBL" id="BGPR01001767">
    <property type="protein sequence ID" value="GBM61462.1"/>
    <property type="molecule type" value="Genomic_DNA"/>
</dbReference>
<evidence type="ECO:0000313" key="2">
    <source>
        <dbReference type="Proteomes" id="UP000499080"/>
    </source>
</evidence>
<protein>
    <submittedName>
        <fullName evidence="1">Uncharacterized protein</fullName>
    </submittedName>
</protein>